<dbReference type="Gene3D" id="2.40.128.140">
    <property type="entry name" value="Outer membrane protein"/>
    <property type="match status" value="1"/>
</dbReference>
<dbReference type="EMBL" id="CP044016">
    <property type="protein sequence ID" value="QES90380.1"/>
    <property type="molecule type" value="Genomic_DNA"/>
</dbReference>
<dbReference type="RefSeq" id="WP_131331362.1">
    <property type="nucleotide sequence ID" value="NZ_CP044016.1"/>
</dbReference>
<proteinExistence type="predicted"/>
<dbReference type="KEGG" id="arac:E0W69_017550"/>
<dbReference type="AlphaFoldDB" id="A0A5P2G9H9"/>
<evidence type="ECO:0000313" key="2">
    <source>
        <dbReference type="Proteomes" id="UP000292424"/>
    </source>
</evidence>
<reference evidence="1 2" key="1">
    <citation type="submission" date="2019-09" db="EMBL/GenBank/DDBJ databases">
        <title>Complete genome sequence of Arachidicoccus sp. B3-10 isolated from apple orchard soil.</title>
        <authorList>
            <person name="Kim H.S."/>
            <person name="Han K.-I."/>
            <person name="Suh M.K."/>
            <person name="Lee K.C."/>
            <person name="Eom M.K."/>
            <person name="Kim J.-S."/>
            <person name="Kang S.W."/>
            <person name="Sin Y."/>
            <person name="Lee J.-S."/>
        </authorList>
    </citation>
    <scope>NUCLEOTIDE SEQUENCE [LARGE SCALE GENOMIC DNA]</scope>
    <source>
        <strain evidence="1 2">B3-10</strain>
    </source>
</reference>
<organism evidence="1 2">
    <name type="scientific">Rhizosphaericola mali</name>
    <dbReference type="NCBI Taxonomy" id="2545455"/>
    <lineage>
        <taxon>Bacteria</taxon>
        <taxon>Pseudomonadati</taxon>
        <taxon>Bacteroidota</taxon>
        <taxon>Chitinophagia</taxon>
        <taxon>Chitinophagales</taxon>
        <taxon>Chitinophagaceae</taxon>
        <taxon>Rhizosphaericola</taxon>
    </lineage>
</organism>
<dbReference type="InterPro" id="IPR037107">
    <property type="entry name" value="Put_OMP_sf"/>
</dbReference>
<accession>A0A5P2G9H9</accession>
<dbReference type="Proteomes" id="UP000292424">
    <property type="component" value="Chromosome"/>
</dbReference>
<dbReference type="OrthoDB" id="622552at2"/>
<protein>
    <submittedName>
        <fullName evidence="1">Lipid A deacylase LpxR family protein</fullName>
    </submittedName>
</protein>
<dbReference type="Pfam" id="PF09982">
    <property type="entry name" value="LpxR"/>
    <property type="match status" value="1"/>
</dbReference>
<sequence length="309" mass="35488">MKDWKKIILCGAILSIGFLNKTQGQKLHNKAIGINSENDSYMLMGKDGYYTNGLTLYYGWASKDVNKTNIRQISFGQYMYNAKNGSYKELNELDRPITAYLFVRYNQTHFVNKNVLRWGVDIGTIGPNALGKPVQQFIHSTLGMYKPQEWPYQLRNALAINSNIEYASLLIAHKNLVFQPVFNANLGMTYTDLSASALLQLGRILENSKSIFWDADLNKTTKDDNESFFFIQPEVKYQIYNATVQGGLFNNQSETFTAPLNRILFQPKMGWFISTKKMGWKFYTQYQSKVAKTQIQNQIFGGVEIKLKF</sequence>
<dbReference type="InterPro" id="IPR018707">
    <property type="entry name" value="LpxR"/>
</dbReference>
<evidence type="ECO:0000313" key="1">
    <source>
        <dbReference type="EMBL" id="QES90380.1"/>
    </source>
</evidence>
<name>A0A5P2G9H9_9BACT</name>
<gene>
    <name evidence="1" type="ORF">E0W69_017550</name>
</gene>
<keyword evidence="2" id="KW-1185">Reference proteome</keyword>